<proteinExistence type="predicted"/>
<comment type="caution">
    <text evidence="1">The sequence shown here is derived from an EMBL/GenBank/DDBJ whole genome shotgun (WGS) entry which is preliminary data.</text>
</comment>
<dbReference type="AlphaFoldDB" id="A0A0F8YEG9"/>
<protein>
    <submittedName>
        <fullName evidence="1">Uncharacterized protein</fullName>
    </submittedName>
</protein>
<name>A0A0F8YEG9_9ZZZZ</name>
<reference evidence="1" key="1">
    <citation type="journal article" date="2015" name="Nature">
        <title>Complex archaea that bridge the gap between prokaryotes and eukaryotes.</title>
        <authorList>
            <person name="Spang A."/>
            <person name="Saw J.H."/>
            <person name="Jorgensen S.L."/>
            <person name="Zaremba-Niedzwiedzka K."/>
            <person name="Martijn J."/>
            <person name="Lind A.E."/>
            <person name="van Eijk R."/>
            <person name="Schleper C."/>
            <person name="Guy L."/>
            <person name="Ettema T.J."/>
        </authorList>
    </citation>
    <scope>NUCLEOTIDE SEQUENCE</scope>
</reference>
<gene>
    <name evidence="1" type="ORF">LCGC14_3103960</name>
</gene>
<evidence type="ECO:0000313" key="1">
    <source>
        <dbReference type="EMBL" id="KKK52534.1"/>
    </source>
</evidence>
<accession>A0A0F8YEG9</accession>
<sequence length="67" mass="8269">MEKAFDNVFEKERKKFERRLGIKLTQRKFTEFLAKRKATFKFPKQNNKFIPLETKKTRRKKSNLDLF</sequence>
<organism evidence="1">
    <name type="scientific">marine sediment metagenome</name>
    <dbReference type="NCBI Taxonomy" id="412755"/>
    <lineage>
        <taxon>unclassified sequences</taxon>
        <taxon>metagenomes</taxon>
        <taxon>ecological metagenomes</taxon>
    </lineage>
</organism>
<dbReference type="EMBL" id="LAZR01066970">
    <property type="protein sequence ID" value="KKK52534.1"/>
    <property type="molecule type" value="Genomic_DNA"/>
</dbReference>